<reference evidence="1" key="1">
    <citation type="submission" date="2020-03" db="EMBL/GenBank/DDBJ databases">
        <title>The deep terrestrial virosphere.</title>
        <authorList>
            <person name="Holmfeldt K."/>
            <person name="Nilsson E."/>
            <person name="Simone D."/>
            <person name="Lopez-Fernandez M."/>
            <person name="Wu X."/>
            <person name="de Brujin I."/>
            <person name="Lundin D."/>
            <person name="Andersson A."/>
            <person name="Bertilsson S."/>
            <person name="Dopson M."/>
        </authorList>
    </citation>
    <scope>NUCLEOTIDE SEQUENCE</scope>
    <source>
        <strain evidence="1">MM415B02273</strain>
    </source>
</reference>
<proteinExistence type="predicted"/>
<evidence type="ECO:0000313" key="1">
    <source>
        <dbReference type="EMBL" id="QJA85115.1"/>
    </source>
</evidence>
<protein>
    <submittedName>
        <fullName evidence="1">Uncharacterized protein</fullName>
    </submittedName>
</protein>
<name>A0A6M3KUJ4_9ZZZZ</name>
<accession>A0A6M3KUJ4</accession>
<organism evidence="1">
    <name type="scientific">viral metagenome</name>
    <dbReference type="NCBI Taxonomy" id="1070528"/>
    <lineage>
        <taxon>unclassified sequences</taxon>
        <taxon>metagenomes</taxon>
        <taxon>organismal metagenomes</taxon>
    </lineage>
</organism>
<sequence>MIRALFKFATIPELVEGKKPVVIDTTSSSGDFRELSPFILRVPYRGQSVIFENLWQYSKVYKKQTLAIDGYPDASWYKWSEQGMAQDRAVRYPVGKGAIPEYSFWDDEKLGYIEARKRIYAPIYAENVENMGGYSRLKVLYAQCCKDGRELILLDYDAPRNFATEGLSVLQAINNPKQKMGHAFVLIMMLVGMLEECLEVKSPSGVEENE</sequence>
<dbReference type="AlphaFoldDB" id="A0A6M3KUJ4"/>
<dbReference type="EMBL" id="MT142555">
    <property type="protein sequence ID" value="QJA85115.1"/>
    <property type="molecule type" value="Genomic_DNA"/>
</dbReference>
<gene>
    <name evidence="1" type="ORF">MM415B02273_0014</name>
</gene>